<accession>A0A6P3WWN9</accession>
<dbReference type="RefSeq" id="XP_014470034.1">
    <property type="nucleotide sequence ID" value="XM_014614548.1"/>
</dbReference>
<dbReference type="GeneID" id="106742003"/>
<dbReference type="Proteomes" id="UP000515204">
    <property type="component" value="Unplaced"/>
</dbReference>
<dbReference type="OrthoDB" id="415597at2759"/>
<keyword evidence="1" id="KW-1185">Reference proteome</keyword>
<gene>
    <name evidence="2" type="primary">LOC106742003</name>
</gene>
<dbReference type="KEGG" id="dqu:106742003"/>
<proteinExistence type="predicted"/>
<protein>
    <submittedName>
        <fullName evidence="2">Uncharacterized protein LOC106742003</fullName>
    </submittedName>
</protein>
<dbReference type="AlphaFoldDB" id="A0A6P3WWN9"/>
<sequence length="120" mass="14263">MRDVLQDRSNLFYSQFKMNLLERKRVIQKSYISPRTLINHILEEMLFVIVHEESALDTTHLIQHTDIRHTSYPKAVSDTNRKKTIHKEARLLHHDREHPVAIPKSRSVARISLHEKPIMH</sequence>
<evidence type="ECO:0000313" key="1">
    <source>
        <dbReference type="Proteomes" id="UP000515204"/>
    </source>
</evidence>
<evidence type="ECO:0000313" key="2">
    <source>
        <dbReference type="RefSeq" id="XP_014470034.1"/>
    </source>
</evidence>
<name>A0A6P3WWN9_DINQU</name>
<organism evidence="1 2">
    <name type="scientific">Dinoponera quadriceps</name>
    <name type="common">South American ant</name>
    <dbReference type="NCBI Taxonomy" id="609295"/>
    <lineage>
        <taxon>Eukaryota</taxon>
        <taxon>Metazoa</taxon>
        <taxon>Ecdysozoa</taxon>
        <taxon>Arthropoda</taxon>
        <taxon>Hexapoda</taxon>
        <taxon>Insecta</taxon>
        <taxon>Pterygota</taxon>
        <taxon>Neoptera</taxon>
        <taxon>Endopterygota</taxon>
        <taxon>Hymenoptera</taxon>
        <taxon>Apocrita</taxon>
        <taxon>Aculeata</taxon>
        <taxon>Formicoidea</taxon>
        <taxon>Formicidae</taxon>
        <taxon>Ponerinae</taxon>
        <taxon>Ponerini</taxon>
        <taxon>Dinoponera</taxon>
    </lineage>
</organism>
<reference evidence="2" key="1">
    <citation type="submission" date="2025-08" db="UniProtKB">
        <authorList>
            <consortium name="RefSeq"/>
        </authorList>
    </citation>
    <scope>IDENTIFICATION</scope>
</reference>